<evidence type="ECO:0000259" key="3">
    <source>
        <dbReference type="Pfam" id="PF01232"/>
    </source>
</evidence>
<dbReference type="RefSeq" id="WP_113889423.1">
    <property type="nucleotide sequence ID" value="NZ_QNRK01000011.1"/>
</dbReference>
<dbReference type="InterPro" id="IPR008927">
    <property type="entry name" value="6-PGluconate_DH-like_C_sf"/>
</dbReference>
<dbReference type="Gene3D" id="3.40.50.720">
    <property type="entry name" value="NAD(P)-binding Rossmann-like Domain"/>
    <property type="match status" value="1"/>
</dbReference>
<dbReference type="GO" id="GO:0005829">
    <property type="term" value="C:cytosol"/>
    <property type="evidence" value="ECO:0007669"/>
    <property type="project" value="TreeGrafter"/>
</dbReference>
<dbReference type="InterPro" id="IPR013131">
    <property type="entry name" value="Mannitol_DH_N"/>
</dbReference>
<proteinExistence type="predicted"/>
<dbReference type="Pfam" id="PF01232">
    <property type="entry name" value="Mannitol_dh"/>
    <property type="match status" value="1"/>
</dbReference>
<dbReference type="EMBL" id="QNRK01000011">
    <property type="protein sequence ID" value="RBP13880.1"/>
    <property type="molecule type" value="Genomic_DNA"/>
</dbReference>
<dbReference type="OrthoDB" id="271711at2"/>
<dbReference type="SUPFAM" id="SSF51735">
    <property type="entry name" value="NAD(P)-binding Rossmann-fold domains"/>
    <property type="match status" value="1"/>
</dbReference>
<dbReference type="Proteomes" id="UP000253529">
    <property type="component" value="Unassembled WGS sequence"/>
</dbReference>
<protein>
    <submittedName>
        <fullName evidence="5">Tagaturonate reductase</fullName>
    </submittedName>
</protein>
<gene>
    <name evidence="5" type="ORF">DFR50_111142</name>
</gene>
<dbReference type="Gene3D" id="1.10.1040.10">
    <property type="entry name" value="N-(1-d-carboxylethyl)-l-norvaline Dehydrogenase, domain 2"/>
    <property type="match status" value="1"/>
</dbReference>
<dbReference type="SUPFAM" id="SSF48179">
    <property type="entry name" value="6-phosphogluconate dehydrogenase C-terminal domain-like"/>
    <property type="match status" value="1"/>
</dbReference>
<keyword evidence="2" id="KW-0520">NAD</keyword>
<accession>A0A366FIS1</accession>
<dbReference type="InterPro" id="IPR013328">
    <property type="entry name" value="6PGD_dom2"/>
</dbReference>
<evidence type="ECO:0000256" key="1">
    <source>
        <dbReference type="ARBA" id="ARBA00023002"/>
    </source>
</evidence>
<dbReference type="NCBIfam" id="NF002969">
    <property type="entry name" value="PRK03643.1"/>
    <property type="match status" value="1"/>
</dbReference>
<dbReference type="InterPro" id="IPR036291">
    <property type="entry name" value="NAD(P)-bd_dom_sf"/>
</dbReference>
<evidence type="ECO:0000313" key="5">
    <source>
        <dbReference type="EMBL" id="RBP13880.1"/>
    </source>
</evidence>
<sequence>MALLTRRALSTSLEAVAHADPAPRPVKILQIGDGVFLRGFVDWMIDVANEKGIFDGGVAIAKARPGGLGHQLEAQETLYTVLLRGRVDGREAIDRRIVSTVQLALDPHTQWRRFLEIGAGRDLRFVVSNTTEAGIVDVEEPFDPDVCPESFPAKVAALLWARWSTLGPDAPGLVVLPCELIEANGATLRRVVLGHARRWGLDPAFVAWIEGKTVFLDTLVDRIVPGFPGAEKEALFREWGYEDPLAVAAEPFHVWVIEGPKAIAAELPLAEAGLDVVWTDDLRPYRARKVRLLNGGHTSTVLAAFLAGLDTVEAITRDAQMSAFLRRMLFDEIAPRIRLPDVERRAYAATVLERFANPFLRHELISIALNSVSKWVVRVLPTVEDWVAEGEPVPQGLAFSLAALLAFYRGERQADGVYGRRERGPYPIRDDARALDLMTAAWAGAAPGDAPAVARRLLADTRLWGKDLTTVGDLAAKVETAIAAIEDLGVRGALDHLSLASPSRAEPPPGSAARG</sequence>
<dbReference type="AlphaFoldDB" id="A0A366FIS1"/>
<keyword evidence="1" id="KW-0560">Oxidoreductase</keyword>
<dbReference type="GO" id="GO:0019592">
    <property type="term" value="P:mannitol catabolic process"/>
    <property type="evidence" value="ECO:0007669"/>
    <property type="project" value="TreeGrafter"/>
</dbReference>
<reference evidence="5 6" key="1">
    <citation type="submission" date="2018-06" db="EMBL/GenBank/DDBJ databases">
        <title>Genomic Encyclopedia of Type Strains, Phase IV (KMG-IV): sequencing the most valuable type-strain genomes for metagenomic binning, comparative biology and taxonomic classification.</title>
        <authorList>
            <person name="Goeker M."/>
        </authorList>
    </citation>
    <scope>NUCLEOTIDE SEQUENCE [LARGE SCALE GENOMIC DNA]</scope>
    <source>
        <strain evidence="5 6">DSM 24875</strain>
    </source>
</reference>
<feature type="domain" description="Mannitol dehydrogenase N-terminal" evidence="3">
    <location>
        <begin position="27"/>
        <end position="269"/>
    </location>
</feature>
<dbReference type="InterPro" id="IPR013118">
    <property type="entry name" value="Mannitol_DH_C"/>
</dbReference>
<evidence type="ECO:0000313" key="6">
    <source>
        <dbReference type="Proteomes" id="UP000253529"/>
    </source>
</evidence>
<feature type="domain" description="Mannitol dehydrogenase C-terminal" evidence="4">
    <location>
        <begin position="281"/>
        <end position="485"/>
    </location>
</feature>
<dbReference type="PRINTS" id="PR00084">
    <property type="entry name" value="MTLDHDRGNASE"/>
</dbReference>
<keyword evidence="6" id="KW-1185">Reference proteome</keyword>
<dbReference type="PANTHER" id="PTHR30524">
    <property type="entry name" value="MANNITOL-1-PHOSPHATE 5-DEHYDROGENASE"/>
    <property type="match status" value="1"/>
</dbReference>
<dbReference type="GO" id="GO:0008926">
    <property type="term" value="F:mannitol-1-phosphate 5-dehydrogenase activity"/>
    <property type="evidence" value="ECO:0007669"/>
    <property type="project" value="TreeGrafter"/>
</dbReference>
<evidence type="ECO:0000256" key="2">
    <source>
        <dbReference type="ARBA" id="ARBA00023027"/>
    </source>
</evidence>
<comment type="caution">
    <text evidence="5">The sequence shown here is derived from an EMBL/GenBank/DDBJ whole genome shotgun (WGS) entry which is preliminary data.</text>
</comment>
<organism evidence="5 6">
    <name type="scientific">Roseiarcus fermentans</name>
    <dbReference type="NCBI Taxonomy" id="1473586"/>
    <lineage>
        <taxon>Bacteria</taxon>
        <taxon>Pseudomonadati</taxon>
        <taxon>Pseudomonadota</taxon>
        <taxon>Alphaproteobacteria</taxon>
        <taxon>Hyphomicrobiales</taxon>
        <taxon>Roseiarcaceae</taxon>
        <taxon>Roseiarcus</taxon>
    </lineage>
</organism>
<dbReference type="InterPro" id="IPR000669">
    <property type="entry name" value="Mannitol_DH"/>
</dbReference>
<evidence type="ECO:0000259" key="4">
    <source>
        <dbReference type="Pfam" id="PF08125"/>
    </source>
</evidence>
<dbReference type="PANTHER" id="PTHR30524:SF0">
    <property type="entry name" value="ALTRONATE OXIDOREDUCTASE-RELATED"/>
    <property type="match status" value="1"/>
</dbReference>
<dbReference type="Pfam" id="PF08125">
    <property type="entry name" value="Mannitol_dh_C"/>
    <property type="match status" value="1"/>
</dbReference>
<name>A0A366FIS1_9HYPH</name>